<keyword evidence="2" id="KW-1185">Reference proteome</keyword>
<dbReference type="AlphaFoldDB" id="A0A2S5J0X7"/>
<evidence type="ECO:0000313" key="2">
    <source>
        <dbReference type="Proteomes" id="UP000239297"/>
    </source>
</evidence>
<reference evidence="1 2" key="1">
    <citation type="journal article" date="2014" name="Int. J. Syst. Evol. Microbiol.">
        <title>Arthrobacter pityocampae sp. nov., isolated from Thaumetopoea pityocampa (Lep., Thaumetopoeidae).</title>
        <authorList>
            <person name="Ince I.A."/>
            <person name="Demirbag Z."/>
            <person name="Kati H."/>
        </authorList>
    </citation>
    <scope>NUCLEOTIDE SEQUENCE [LARGE SCALE GENOMIC DNA]</scope>
    <source>
        <strain evidence="1 2">Tp2</strain>
    </source>
</reference>
<comment type="caution">
    <text evidence="1">The sequence shown here is derived from an EMBL/GenBank/DDBJ whole genome shotgun (WGS) entry which is preliminary data.</text>
</comment>
<protein>
    <submittedName>
        <fullName evidence="1">Uncharacterized protein</fullName>
    </submittedName>
</protein>
<gene>
    <name evidence="1" type="ORF">C4K88_00680</name>
</gene>
<evidence type="ECO:0000313" key="1">
    <source>
        <dbReference type="EMBL" id="PPB50454.1"/>
    </source>
</evidence>
<sequence>MVHPPQDEGPSVGATSVAVVSRHDDEDLRITYEVLRWMMIGLPAPLFAVTFSHALRTGSVEGSISA</sequence>
<name>A0A2S5J0X7_9MICC</name>
<dbReference type="RefSeq" id="WP_104119729.1">
    <property type="nucleotide sequence ID" value="NZ_PRKW01000001.1"/>
</dbReference>
<accession>A0A2S5J0X7</accession>
<organism evidence="1 2">
    <name type="scientific">Arthrobacter pityocampae</name>
    <dbReference type="NCBI Taxonomy" id="547334"/>
    <lineage>
        <taxon>Bacteria</taxon>
        <taxon>Bacillati</taxon>
        <taxon>Actinomycetota</taxon>
        <taxon>Actinomycetes</taxon>
        <taxon>Micrococcales</taxon>
        <taxon>Micrococcaceae</taxon>
        <taxon>Arthrobacter</taxon>
    </lineage>
</organism>
<dbReference type="Proteomes" id="UP000239297">
    <property type="component" value="Unassembled WGS sequence"/>
</dbReference>
<proteinExistence type="predicted"/>
<dbReference type="EMBL" id="PRKW01000001">
    <property type="protein sequence ID" value="PPB50454.1"/>
    <property type="molecule type" value="Genomic_DNA"/>
</dbReference>
<dbReference type="OrthoDB" id="9803163at2"/>